<comment type="caution">
    <text evidence="2">The sequence shown here is derived from an EMBL/GenBank/DDBJ whole genome shotgun (WGS) entry which is preliminary data.</text>
</comment>
<evidence type="ECO:0000313" key="2">
    <source>
        <dbReference type="EMBL" id="CAH3027803.1"/>
    </source>
</evidence>
<feature type="domain" description="Mutator-like transposase" evidence="1">
    <location>
        <begin position="166"/>
        <end position="378"/>
    </location>
</feature>
<proteinExistence type="predicted"/>
<organism evidence="2 3">
    <name type="scientific">Porites evermanni</name>
    <dbReference type="NCBI Taxonomy" id="104178"/>
    <lineage>
        <taxon>Eukaryota</taxon>
        <taxon>Metazoa</taxon>
        <taxon>Cnidaria</taxon>
        <taxon>Anthozoa</taxon>
        <taxon>Hexacorallia</taxon>
        <taxon>Scleractinia</taxon>
        <taxon>Fungiina</taxon>
        <taxon>Poritidae</taxon>
        <taxon>Porites</taxon>
    </lineage>
</organism>
<evidence type="ECO:0000259" key="1">
    <source>
        <dbReference type="Pfam" id="PF20700"/>
    </source>
</evidence>
<protein>
    <recommendedName>
        <fullName evidence="1">Mutator-like transposase domain-containing protein</fullName>
    </recommendedName>
</protein>
<name>A0ABN8MDQ1_9CNID</name>
<reference evidence="2 3" key="1">
    <citation type="submission" date="2022-05" db="EMBL/GenBank/DDBJ databases">
        <authorList>
            <consortium name="Genoscope - CEA"/>
            <person name="William W."/>
        </authorList>
    </citation>
    <scope>NUCLEOTIDE SEQUENCE [LARGE SCALE GENOMIC DNA]</scope>
</reference>
<dbReference type="InterPro" id="IPR049012">
    <property type="entry name" value="Mutator_transp_dom"/>
</dbReference>
<keyword evidence="3" id="KW-1185">Reference proteome</keyword>
<dbReference type="Pfam" id="PF20700">
    <property type="entry name" value="Mutator"/>
    <property type="match status" value="2"/>
</dbReference>
<sequence length="492" mass="53017">MNSCAGLGALHSGIGHAHYSGLLSTIGISSLSSSNFKNRKRESGKAVEEVARESCQRFNDEEKRLSSTGEEVVKVGVSYDMGWRKRGCSHDSSSGAGTAVGLQTSKVISYATRNTICRVCAEAQKKNQEAVAHDCCKNHQGSSKSMEANVAVELFSDLSNSCNVGNEGVCPVMKVKCARCDHINILRPAEHHRTGKRGPPTFDMNSCAGLGALHSGIGHAHYLGLLSTIGISSLSSSNFKNRKRESGKAVEEVARESCQRFNDEEKRLSSTGEEVVKVGVSYDMGWRKRGCSHDSSSGAGTAVGLQTSKVISYATRNTICRVCAEAQKKNQEAVAHDCCKNHQGSSKSMEANVAVELFSGALSSGVAYTTYVGDDDSAKRESHRKALPLLLMEGFSTIVPHAFGDHNKCSASWCGYKKDPKCYKHGHLWGKDLKGEDLRAVLEDALWPFMSEESAKKLAPCGSSQRNECINSVVGSKAPKIRHYGGSESSDF</sequence>
<feature type="domain" description="Mutator-like transposase" evidence="1">
    <location>
        <begin position="2"/>
        <end position="159"/>
    </location>
</feature>
<dbReference type="EMBL" id="CALNXI010000472">
    <property type="protein sequence ID" value="CAH3027803.1"/>
    <property type="molecule type" value="Genomic_DNA"/>
</dbReference>
<dbReference type="Proteomes" id="UP001159427">
    <property type="component" value="Unassembled WGS sequence"/>
</dbReference>
<gene>
    <name evidence="2" type="ORF">PEVE_00032413</name>
</gene>
<evidence type="ECO:0000313" key="3">
    <source>
        <dbReference type="Proteomes" id="UP001159427"/>
    </source>
</evidence>
<accession>A0ABN8MDQ1</accession>